<feature type="signal peptide" evidence="2">
    <location>
        <begin position="1"/>
        <end position="37"/>
    </location>
</feature>
<dbReference type="NCBIfam" id="TIGR02601">
    <property type="entry name" value="autotrns_rpt"/>
    <property type="match status" value="8"/>
</dbReference>
<dbReference type="Proteomes" id="UP001218638">
    <property type="component" value="Chromosome"/>
</dbReference>
<dbReference type="SUPFAM" id="SSF51126">
    <property type="entry name" value="Pectin lyase-like"/>
    <property type="match status" value="5"/>
</dbReference>
<organism evidence="3 4">
    <name type="scientific">Synoicihabitans lomoniglobus</name>
    <dbReference type="NCBI Taxonomy" id="2909285"/>
    <lineage>
        <taxon>Bacteria</taxon>
        <taxon>Pseudomonadati</taxon>
        <taxon>Verrucomicrobiota</taxon>
        <taxon>Opitutia</taxon>
        <taxon>Opitutales</taxon>
        <taxon>Opitutaceae</taxon>
        <taxon>Synoicihabitans</taxon>
    </lineage>
</organism>
<dbReference type="InterPro" id="IPR011050">
    <property type="entry name" value="Pectin_lyase_fold/virulence"/>
</dbReference>
<dbReference type="EMBL" id="CP119075">
    <property type="protein sequence ID" value="WED66910.1"/>
    <property type="molecule type" value="Genomic_DNA"/>
</dbReference>
<feature type="chain" id="PRO_5042091081" evidence="2">
    <location>
        <begin position="38"/>
        <end position="1967"/>
    </location>
</feature>
<dbReference type="Pfam" id="PF12951">
    <property type="entry name" value="PATR"/>
    <property type="match status" value="10"/>
</dbReference>
<reference evidence="3" key="1">
    <citation type="submission" date="2023-03" db="EMBL/GenBank/DDBJ databases">
        <title>Lomoglobus Profundus gen. nov., sp. nov., a novel member of the phylum Verrucomicrobia, isolated from deep-marine sediment of South China Sea.</title>
        <authorList>
            <person name="Ahmad T."/>
            <person name="Ishaq S.E."/>
            <person name="Wang F."/>
        </authorList>
    </citation>
    <scope>NUCLEOTIDE SEQUENCE</scope>
    <source>
        <strain evidence="3">LMO-M01</strain>
    </source>
</reference>
<evidence type="ECO:0000256" key="2">
    <source>
        <dbReference type="SAM" id="SignalP"/>
    </source>
</evidence>
<dbReference type="InterPro" id="IPR013425">
    <property type="entry name" value="Autotrns_rpt"/>
</dbReference>
<evidence type="ECO:0000313" key="4">
    <source>
        <dbReference type="Proteomes" id="UP001218638"/>
    </source>
</evidence>
<dbReference type="Gene3D" id="2.160.20.20">
    <property type="match status" value="3"/>
</dbReference>
<name>A0AAF0CRW5_9BACT</name>
<gene>
    <name evidence="3" type="ORF">PXH66_08610</name>
</gene>
<dbReference type="RefSeq" id="WP_330932322.1">
    <property type="nucleotide sequence ID" value="NZ_CP119075.1"/>
</dbReference>
<dbReference type="KEGG" id="slom:PXH66_08610"/>
<proteinExistence type="predicted"/>
<keyword evidence="1 2" id="KW-0732">Signal</keyword>
<protein>
    <submittedName>
        <fullName evidence="3">Autotransporter-associated beta strand repeat-containing protein</fullName>
    </submittedName>
</protein>
<evidence type="ECO:0000313" key="3">
    <source>
        <dbReference type="EMBL" id="WED66910.1"/>
    </source>
</evidence>
<dbReference type="InterPro" id="IPR012332">
    <property type="entry name" value="Autotransporter_pectin_lyase_C"/>
</dbReference>
<accession>A0AAF0CRW5</accession>
<sequence>MQASYANFLIATLRPLVLSRTVLSGLALLFFATSASAQIYWDSGGNNRWNTSSSWNTDTVPGINDDVVFDNTYQATLDSTIQLRGTRSAASVTFDTGDTIAIVNGNGNRTLNLRDGEITSLGGGSHSFTNNRILLQSDGIFHVAESSTLSISASIRDSSGTRGLTKTGDALLVLSGANTYSGTTTVSAGTLRYGANNTIASGAVTVNGGTLDLATYSDTVGAVTLSSGTITSTSGTLSGSSYVFTNSGTVSGQLGGFGTLTKTGTGTVTMSGANTYSGITTISNGTILATNASALGSSTWSNVINGGTLALSGGISMTEGSFNISGTGYNNQGAIQNVSGSNTLSATLSFTGDATIRSDADSLTLSTLSNGSGYTSDLLGDGDITVTGSYWSGGDMNLGGAGDRSFNGAMSLNSGKVLTIDSTGTNTVTGALTADGGIDINAGTTVFSSTVTSTGNMDVGASAGAVTVGSTTNLGAGSLTINNAATNTFTGNLTANGGIDLNGGINNFAANVTASGGMDIGAAAGATSVTGYTALSGGTLAINNSATNSFTGAVTANGGVDINGGTNSFGNTITASGGMDIGASAGATNVTGTTNLSSGTLSINNSATNNFAAVTANGGITINAGTNNFSGTVASSAGLDLAAGADDTSFTGTVNLSTGTLNIANAGANTFGGNLTAGTMNLDGSGTTTLSGSGSNSIATTNFNSGTLVLNKTPGINALSGTVVVGNDIDAATLQLAQSNQIADGTTINLSSTGSFDLDGNDERIGDLILNGSAVDSGAGTLTLDTITSNASAASSTVAGNLALNSYDSTVTVADGAAAEDLAISANISGSNKRLNKAGDGTLVLSGTSTFEGNGGTWDAGVKVLGGTVAISADANLGSTNNNVSLADGTTLEMDGSFSAHANRRLKLAGTSTVDVTDANTAEWAGIVESSGALQKAGTGTLVLSGTNTYSGGTTINTGTLQIGNGGTTGSVTGNITNNAALAFNRSDSVTYSGVVSGSGSLTQAGSGTLILTGTNTHSGDTTVSTGTLQLGNGGTTGSVTGNITNDAALVFNRSDSVTYNGEISGTGSLSQSGSGTLILDGANTHSGGTTVASGTLQIGNGGTTGSLTGNITNNSALIFDRSDATNPTSIIAGSGTVTQTGTGSLTLSSANTYTGSTTVDSGSTLIAAHANALGTTAGGTTVATGAELQLTNNIAVGAEALTLTGTGNLDNTSGTNSYGGVISGAGTVTTTSGTLTLSAANTFSGDITIGSGSVLVATNDDALGSGGGSTTVQSGGTLEVNGGVDIDTETNISLAGVGVTTDGALLSTGGTNIVDTPMSLAANATIGATSGTLQLGTQGNDPELNLSGFDLTLNTNGGDITVESDFTGTGDIYKTGSGTLTLNHGEAYPAILSPDTDFFLNDGTTILNTYATENSGMRGDITIGDGLGSVGTAILQQGLYESGTDNSNEIISNTSNITINSDGYWDLQGHKEVVNHVTMNGGTIDAKKNIGDANRLDIGGTLHATADATINGLLGLNNQSAASLIVDSGATLDLNATLSNAGFDKTGDGTLILSGGNTYVGNTEISDGIVIVDNNSGLGSVGSSYTRVDSGAQLQLAAVNIGAEPLKLSGTGHNADGTGALRATTGTNTVGGAVALEAHAEIQTDLGATLIVNGNITGSGKTLTVDSLGTTTFNGNNTFNTLEKNGAGLLTVTGTNTYATANVNAGTFALGNTNILADAMDVNLGASGTFAVGTYTETIDDLNGSGTLTIAAGGVLGIDKIGNAGAFTGDLDIDGIMTLNGGLIGPGADGSLSTGTMMLNASSTLEIAADFVFGGTLELAANTVLNLTGNGTTFDLGTLHITGDTVIDFSGVDTATFNIGSLIIDPGVAVSATGWESFNDLWTAANFSGATLDERNSTTAQITFNGFTPADTIWLTYDYGANEITVPEPSSYGALLMAAALASHLLRRRHQQVGRARRARQHHATP</sequence>
<evidence type="ECO:0000256" key="1">
    <source>
        <dbReference type="ARBA" id="ARBA00022729"/>
    </source>
</evidence>
<keyword evidence="4" id="KW-1185">Reference proteome</keyword>